<keyword evidence="4 7" id="KW-0808">Transferase</keyword>
<dbReference type="FunFam" id="1.10.230.10:FF:000002">
    <property type="entry name" value="Citrate synthase"/>
    <property type="match status" value="1"/>
</dbReference>
<dbReference type="UniPathway" id="UPA00223">
    <property type="reaction ID" value="UER00717"/>
</dbReference>
<dbReference type="Pfam" id="PF00285">
    <property type="entry name" value="Citrate_synt"/>
    <property type="match status" value="1"/>
</dbReference>
<dbReference type="Gene3D" id="1.10.580.10">
    <property type="entry name" value="Citrate Synthase, domain 1"/>
    <property type="match status" value="1"/>
</dbReference>
<dbReference type="PANTHER" id="PTHR42871">
    <property type="entry name" value="CITRATE SYNTHASE"/>
    <property type="match status" value="1"/>
</dbReference>
<dbReference type="CDD" id="cd06114">
    <property type="entry name" value="EcCS_like"/>
    <property type="match status" value="1"/>
</dbReference>
<accession>M1WYC7</accession>
<protein>
    <recommendedName>
        <fullName evidence="6 7">Citrate synthase</fullName>
    </recommendedName>
</protein>
<dbReference type="InterPro" id="IPR019810">
    <property type="entry name" value="Citrate_synthase_AS"/>
</dbReference>
<dbReference type="InterPro" id="IPR036969">
    <property type="entry name" value="Citrate_synthase_sf"/>
</dbReference>
<feature type="active site" evidence="8">
    <location>
        <position position="376"/>
    </location>
</feature>
<dbReference type="AlphaFoldDB" id="M1WYC7"/>
<dbReference type="RefSeq" id="WP_015416320.1">
    <property type="nucleotide sequence ID" value="NC_020409.1"/>
</dbReference>
<comment type="catalytic activity">
    <reaction evidence="5 9">
        <text>oxaloacetate + acetyl-CoA + H2O = citrate + CoA + H(+)</text>
        <dbReference type="Rhea" id="RHEA:16845"/>
        <dbReference type="ChEBI" id="CHEBI:15377"/>
        <dbReference type="ChEBI" id="CHEBI:15378"/>
        <dbReference type="ChEBI" id="CHEBI:16452"/>
        <dbReference type="ChEBI" id="CHEBI:16947"/>
        <dbReference type="ChEBI" id="CHEBI:57287"/>
        <dbReference type="ChEBI" id="CHEBI:57288"/>
        <dbReference type="EC" id="2.3.3.16"/>
    </reaction>
</comment>
<keyword evidence="11" id="KW-0012">Acyltransferase</keyword>
<dbReference type="SUPFAM" id="SSF48256">
    <property type="entry name" value="Citrate synthase"/>
    <property type="match status" value="1"/>
</dbReference>
<dbReference type="GO" id="GO:0005737">
    <property type="term" value="C:cytoplasm"/>
    <property type="evidence" value="ECO:0007669"/>
    <property type="project" value="InterPro"/>
</dbReference>
<evidence type="ECO:0000256" key="2">
    <source>
        <dbReference type="ARBA" id="ARBA00010566"/>
    </source>
</evidence>
<proteinExistence type="inferred from homology"/>
<evidence type="ECO:0000256" key="1">
    <source>
        <dbReference type="ARBA" id="ARBA00004751"/>
    </source>
</evidence>
<dbReference type="Proteomes" id="UP000011724">
    <property type="component" value="Chromosome"/>
</dbReference>
<gene>
    <name evidence="11" type="primary">gltA</name>
    <name evidence="11" type="ordered locus">BN4_20216</name>
</gene>
<dbReference type="HOGENOM" id="CLU_025068_0_0_7"/>
<comment type="pathway">
    <text evidence="1 9">Carbohydrate metabolism; tricarboxylic acid cycle; isocitrate from oxaloacetate: step 1/2.</text>
</comment>
<dbReference type="eggNOG" id="COG0372">
    <property type="taxonomic scope" value="Bacteria"/>
</dbReference>
<keyword evidence="12" id="KW-1185">Reference proteome</keyword>
<evidence type="ECO:0000256" key="6">
    <source>
        <dbReference type="NCBIfam" id="TIGR01798"/>
    </source>
</evidence>
<dbReference type="InterPro" id="IPR002020">
    <property type="entry name" value="Citrate_synthase"/>
</dbReference>
<sequence length="444" mass="49925">MTSRGLTMLKDSKEGKGKTAYLILDGTTYELPVIVGTENEHAVDISCLRKETGYVTYDPGFGNTGACTSAITYVDGENGILRYRGYPIEELAAQGTFIETAYLLIFGALPTRSQRQEFRDLLSEQELLHEGLRHHFEGFPSNGHPMAILSAVINSLGCYHPDLLEITSTNDFLRAAAKIISKVRTIAAWSYRKAQGLPFMYPDPKLSYCRNFLHMMHSVPNRNFEPTDAQVRALTLFFLLHADHEQNCSCSTVRMVQSTEANLFASVSAGICALWGRLHGGANAGVVKMLEDIRDGEATIGQYIERVKRKECRLMGFGHRIYKSFDPRAKILRQAAHDMLDSIGYDDPLLDIALELAEVALNDEYFTSRKLYPNVDFYSGIILRALGIPVNMFPVMFAIGRMPGWIAHWNETNTDGTTKIHRPRQIYTGHESRPYIPLDMRLDP</sequence>
<evidence type="ECO:0000256" key="4">
    <source>
        <dbReference type="ARBA" id="ARBA00022679"/>
    </source>
</evidence>
<evidence type="ECO:0000256" key="8">
    <source>
        <dbReference type="PIRSR" id="PIRSR001369-1"/>
    </source>
</evidence>
<evidence type="ECO:0000256" key="3">
    <source>
        <dbReference type="ARBA" id="ARBA00022532"/>
    </source>
</evidence>
<dbReference type="OrthoDB" id="9800864at2"/>
<reference evidence="12" key="2">
    <citation type="journal article" date="2013" name="Stand. Genomic Sci.">
        <title>Complete genome sequence of Desulfocapsa sulfexigens, a marine deltaproteobacterium specialized in disproportionating inorganic sulfur compounds.</title>
        <authorList>
            <person name="Finster K.W."/>
            <person name="Kjeldsen K.U."/>
            <person name="Kube M."/>
            <person name="Reinhardt R."/>
            <person name="Mussmann M."/>
            <person name="Amann R."/>
            <person name="Schreiber L."/>
        </authorList>
    </citation>
    <scope>NUCLEOTIDE SEQUENCE [LARGE SCALE GENOMIC DNA]</scope>
    <source>
        <strain evidence="12">DSM 10523 / SB164P1</strain>
    </source>
</reference>
<name>M1WYC7_PSEP2</name>
<dbReference type="GO" id="GO:0006099">
    <property type="term" value="P:tricarboxylic acid cycle"/>
    <property type="evidence" value="ECO:0007669"/>
    <property type="project" value="UniProtKB-UniRule"/>
</dbReference>
<reference evidence="11 12" key="1">
    <citation type="journal article" date="2013" name="PLoS ONE">
        <title>The first genomic and proteomic characterization of a deep-sea sulfate reducer: insights into the piezophilic lifestyle of Desulfovibrio piezophilus.</title>
        <authorList>
            <person name="Pradel N."/>
            <person name="Ji B."/>
            <person name="Gimenez G."/>
            <person name="Talla E."/>
            <person name="Lenoble P."/>
            <person name="Garel M."/>
            <person name="Tamburini C."/>
            <person name="Fourquet P."/>
            <person name="Lebrun R."/>
            <person name="Bertin P."/>
            <person name="Denis Y."/>
            <person name="Pophillat M."/>
            <person name="Barbe V."/>
            <person name="Ollivier B."/>
            <person name="Dolla A."/>
        </authorList>
    </citation>
    <scope>NUCLEOTIDE SEQUENCE [LARGE SCALE GENOMIC DNA]</scope>
    <source>
        <strain evidence="12">DSM 10523 / SB164P1</strain>
    </source>
</reference>
<dbReference type="KEGG" id="dpi:BN4_20216"/>
<feature type="active site" evidence="8">
    <location>
        <position position="319"/>
    </location>
</feature>
<dbReference type="PIRSF" id="PIRSF001369">
    <property type="entry name" value="Citrate_synth"/>
    <property type="match status" value="1"/>
</dbReference>
<keyword evidence="3 9" id="KW-0816">Tricarboxylic acid cycle</keyword>
<dbReference type="InterPro" id="IPR024176">
    <property type="entry name" value="Citrate_synthase_bac-typ"/>
</dbReference>
<dbReference type="NCBIfam" id="NF004126">
    <property type="entry name" value="PRK05614.1"/>
    <property type="match status" value="1"/>
</dbReference>
<evidence type="ECO:0000313" key="11">
    <source>
        <dbReference type="EMBL" id="CCH50278.1"/>
    </source>
</evidence>
<evidence type="ECO:0000256" key="7">
    <source>
        <dbReference type="PIRNR" id="PIRNR001369"/>
    </source>
</evidence>
<dbReference type="PATRIC" id="fig|879567.3.peg.3290"/>
<dbReference type="PROSITE" id="PS00480">
    <property type="entry name" value="CITRATE_SYNTHASE"/>
    <property type="match status" value="1"/>
</dbReference>
<dbReference type="STRING" id="1322246.BN4_20216"/>
<dbReference type="InterPro" id="IPR010953">
    <property type="entry name" value="Citrate_synthase_typ-I"/>
</dbReference>
<dbReference type="EMBL" id="FO203427">
    <property type="protein sequence ID" value="CCH50278.1"/>
    <property type="molecule type" value="Genomic_DNA"/>
</dbReference>
<dbReference type="GO" id="GO:0036440">
    <property type="term" value="F:citrate synthase activity"/>
    <property type="evidence" value="ECO:0007669"/>
    <property type="project" value="UniProtKB-EC"/>
</dbReference>
<dbReference type="NCBIfam" id="TIGR01798">
    <property type="entry name" value="cit_synth_I"/>
    <property type="match status" value="1"/>
</dbReference>
<evidence type="ECO:0000256" key="9">
    <source>
        <dbReference type="RuleBase" id="RU003370"/>
    </source>
</evidence>
<dbReference type="InterPro" id="IPR016142">
    <property type="entry name" value="Citrate_synth-like_lrg_a-sub"/>
</dbReference>
<comment type="similarity">
    <text evidence="2 7 10">Belongs to the citrate synthase family.</text>
</comment>
<dbReference type="BioCyc" id="DPIE1322246:BN4_RS15295-MONOMER"/>
<dbReference type="PRINTS" id="PR00143">
    <property type="entry name" value="CITRTSNTHASE"/>
</dbReference>
<dbReference type="Gene3D" id="1.10.230.10">
    <property type="entry name" value="Cytochrome P450-Terp, domain 2"/>
    <property type="match status" value="1"/>
</dbReference>
<dbReference type="Gene3D" id="2.20.28.60">
    <property type="match status" value="1"/>
</dbReference>
<evidence type="ECO:0000313" key="12">
    <source>
        <dbReference type="Proteomes" id="UP000011724"/>
    </source>
</evidence>
<evidence type="ECO:0000256" key="5">
    <source>
        <dbReference type="ARBA" id="ARBA00049288"/>
    </source>
</evidence>
<organism evidence="11 12">
    <name type="scientific">Pseudodesulfovibrio piezophilus (strain DSM 21447 / JCM 15486 / C1TLV30)</name>
    <name type="common">Desulfovibrio piezophilus</name>
    <dbReference type="NCBI Taxonomy" id="1322246"/>
    <lineage>
        <taxon>Bacteria</taxon>
        <taxon>Pseudomonadati</taxon>
        <taxon>Thermodesulfobacteriota</taxon>
        <taxon>Desulfovibrionia</taxon>
        <taxon>Desulfovibrionales</taxon>
        <taxon>Desulfovibrionaceae</taxon>
    </lineage>
</organism>
<evidence type="ECO:0000256" key="10">
    <source>
        <dbReference type="RuleBase" id="RU003406"/>
    </source>
</evidence>
<dbReference type="InterPro" id="IPR016143">
    <property type="entry name" value="Citrate_synth-like_sm_a-sub"/>
</dbReference>
<dbReference type="PANTHER" id="PTHR42871:SF1">
    <property type="entry name" value="CITRATE SYNTHASE"/>
    <property type="match status" value="1"/>
</dbReference>